<proteinExistence type="predicted"/>
<keyword evidence="1" id="KW-0812">Transmembrane</keyword>
<accession>A0A921ENG6</accession>
<sequence>MQKSVLIRDIANVMNLSTPLGLIAALLGRGKLRRHRGLFVAENVKLPLINASAMTVGSVVLIPGRTVEEAQRQIPTLMAHEDEHAWQYAYCLGLPFVPLYMGAMLWSMIRSGDRASANHFELQAGLETGGYRHNPTRMPVRQGIKNLVSATLKR</sequence>
<reference evidence="2" key="2">
    <citation type="submission" date="2021-09" db="EMBL/GenBank/DDBJ databases">
        <authorList>
            <person name="Gilroy R."/>
        </authorList>
    </citation>
    <scope>NUCLEOTIDE SEQUENCE</scope>
    <source>
        <strain evidence="2">ChiGjej3B3-7470</strain>
    </source>
</reference>
<evidence type="ECO:0008006" key="4">
    <source>
        <dbReference type="Google" id="ProtNLM"/>
    </source>
</evidence>
<keyword evidence="1" id="KW-1133">Transmembrane helix</keyword>
<evidence type="ECO:0000313" key="3">
    <source>
        <dbReference type="Proteomes" id="UP000712713"/>
    </source>
</evidence>
<evidence type="ECO:0000313" key="2">
    <source>
        <dbReference type="EMBL" id="HJE50829.1"/>
    </source>
</evidence>
<feature type="transmembrane region" description="Helical" evidence="1">
    <location>
        <begin position="6"/>
        <end position="27"/>
    </location>
</feature>
<evidence type="ECO:0000256" key="1">
    <source>
        <dbReference type="SAM" id="Phobius"/>
    </source>
</evidence>
<dbReference type="AlphaFoldDB" id="A0A921ENG6"/>
<comment type="caution">
    <text evidence="2">The sequence shown here is derived from an EMBL/GenBank/DDBJ whole genome shotgun (WGS) entry which is preliminary data.</text>
</comment>
<feature type="transmembrane region" description="Helical" evidence="1">
    <location>
        <begin position="48"/>
        <end position="67"/>
    </location>
</feature>
<feature type="transmembrane region" description="Helical" evidence="1">
    <location>
        <begin position="87"/>
        <end position="106"/>
    </location>
</feature>
<keyword evidence="1" id="KW-0472">Membrane</keyword>
<dbReference type="EMBL" id="DYZF01000058">
    <property type="protein sequence ID" value="HJE50829.1"/>
    <property type="molecule type" value="Genomic_DNA"/>
</dbReference>
<dbReference type="Proteomes" id="UP000712713">
    <property type="component" value="Unassembled WGS sequence"/>
</dbReference>
<name>A0A921ENG6_9ACTN</name>
<reference evidence="2" key="1">
    <citation type="journal article" date="2021" name="PeerJ">
        <title>Extensive microbial diversity within the chicken gut microbiome revealed by metagenomics and culture.</title>
        <authorList>
            <person name="Gilroy R."/>
            <person name="Ravi A."/>
            <person name="Getino M."/>
            <person name="Pursley I."/>
            <person name="Horton D.L."/>
            <person name="Alikhan N.F."/>
            <person name="Baker D."/>
            <person name="Gharbi K."/>
            <person name="Hall N."/>
            <person name="Watson M."/>
            <person name="Adriaenssens E.M."/>
            <person name="Foster-Nyarko E."/>
            <person name="Jarju S."/>
            <person name="Secka A."/>
            <person name="Antonio M."/>
            <person name="Oren A."/>
            <person name="Chaudhuri R.R."/>
            <person name="La Ragione R."/>
            <person name="Hildebrand F."/>
            <person name="Pallen M.J."/>
        </authorList>
    </citation>
    <scope>NUCLEOTIDE SEQUENCE</scope>
    <source>
        <strain evidence="2">ChiGjej3B3-7470</strain>
    </source>
</reference>
<protein>
    <recommendedName>
        <fullName evidence="4">DUF4157 domain-containing protein</fullName>
    </recommendedName>
</protein>
<organism evidence="2 3">
    <name type="scientific">Tessaracoccus flavescens</name>
    <dbReference type="NCBI Taxonomy" id="399497"/>
    <lineage>
        <taxon>Bacteria</taxon>
        <taxon>Bacillati</taxon>
        <taxon>Actinomycetota</taxon>
        <taxon>Actinomycetes</taxon>
        <taxon>Propionibacteriales</taxon>
        <taxon>Propionibacteriaceae</taxon>
        <taxon>Tessaracoccus</taxon>
    </lineage>
</organism>
<gene>
    <name evidence="2" type="ORF">K8V15_02425</name>
</gene>